<dbReference type="HOGENOM" id="CLU_2616858_0_0_11"/>
<evidence type="ECO:0000313" key="2">
    <source>
        <dbReference type="Proteomes" id="UP000001549"/>
    </source>
</evidence>
<dbReference type="AlphaFoldDB" id="F8AY97"/>
<organism evidence="1 2">
    <name type="scientific">Candidatus Protofrankia datiscae</name>
    <dbReference type="NCBI Taxonomy" id="2716812"/>
    <lineage>
        <taxon>Bacteria</taxon>
        <taxon>Bacillati</taxon>
        <taxon>Actinomycetota</taxon>
        <taxon>Actinomycetes</taxon>
        <taxon>Frankiales</taxon>
        <taxon>Frankiaceae</taxon>
        <taxon>Protofrankia</taxon>
    </lineage>
</organism>
<reference evidence="1 2" key="1">
    <citation type="submission" date="2011-05" db="EMBL/GenBank/DDBJ databases">
        <title>Complete sequence of chromosome of Frankia symbiont of Datisca glomerata.</title>
        <authorList>
            <consortium name="US DOE Joint Genome Institute"/>
            <person name="Lucas S."/>
            <person name="Han J."/>
            <person name="Lapidus A."/>
            <person name="Cheng J.-F."/>
            <person name="Goodwin L."/>
            <person name="Pitluck S."/>
            <person name="Peters L."/>
            <person name="Mikhailova N."/>
            <person name="Chertkov O."/>
            <person name="Teshima H."/>
            <person name="Han C."/>
            <person name="Tapia R."/>
            <person name="Land M."/>
            <person name="Hauser L."/>
            <person name="Kyrpides N."/>
            <person name="Ivanova N."/>
            <person name="Pagani I."/>
            <person name="Berry A."/>
            <person name="Pawlowski K."/>
            <person name="Persson T."/>
            <person name="Vanden Heuvel B."/>
            <person name="Benson D."/>
            <person name="Woyke T."/>
        </authorList>
    </citation>
    <scope>NUCLEOTIDE SEQUENCE [LARGE SCALE GENOMIC DNA]</scope>
    <source>
        <strain evidence="2">4085684</strain>
    </source>
</reference>
<protein>
    <recommendedName>
        <fullName evidence="3">MFS transporter</fullName>
    </recommendedName>
</protein>
<name>F8AY97_9ACTN</name>
<evidence type="ECO:0000313" key="1">
    <source>
        <dbReference type="EMBL" id="AEH09530.1"/>
    </source>
</evidence>
<proteinExistence type="predicted"/>
<sequence length="78" mass="8255">MRPRNLGADEAARAAKTHHRQAASLYRDAAFVRFWCARTVSLSGGAVSAVLLPILVFQISGSAAWTAVLTTVEALSVA</sequence>
<accession>F8AY97</accession>
<dbReference type="KEGG" id="fsy:FsymDg_2118"/>
<keyword evidence="2" id="KW-1185">Reference proteome</keyword>
<dbReference type="EMBL" id="CP002801">
    <property type="protein sequence ID" value="AEH09530.1"/>
    <property type="molecule type" value="Genomic_DNA"/>
</dbReference>
<dbReference type="Proteomes" id="UP000001549">
    <property type="component" value="Chromosome"/>
</dbReference>
<evidence type="ECO:0008006" key="3">
    <source>
        <dbReference type="Google" id="ProtNLM"/>
    </source>
</evidence>
<dbReference type="STRING" id="656024.FsymDg_2118"/>
<gene>
    <name evidence="1" type="ordered locus">FsymDg_2118</name>
</gene>